<dbReference type="AlphaFoldDB" id="A0A9D5QD38"/>
<evidence type="ECO:0000313" key="1">
    <source>
        <dbReference type="EMBL" id="MBD3364646.1"/>
    </source>
</evidence>
<feature type="non-terminal residue" evidence="1">
    <location>
        <position position="361"/>
    </location>
</feature>
<gene>
    <name evidence="1" type="ORF">GF359_05475</name>
</gene>
<reference evidence="1" key="1">
    <citation type="submission" date="2019-11" db="EMBL/GenBank/DDBJ databases">
        <title>Microbial mats filling the niche in hypersaline microbial mats.</title>
        <authorList>
            <person name="Wong H.L."/>
            <person name="Macleod F.I."/>
            <person name="White R.A. III"/>
            <person name="Burns B.P."/>
        </authorList>
    </citation>
    <scope>NUCLEOTIDE SEQUENCE</scope>
    <source>
        <strain evidence="1">Bin_327</strain>
    </source>
</reference>
<comment type="caution">
    <text evidence="1">The sequence shown here is derived from an EMBL/GenBank/DDBJ whole genome shotgun (WGS) entry which is preliminary data.</text>
</comment>
<evidence type="ECO:0000313" key="2">
    <source>
        <dbReference type="Proteomes" id="UP000630660"/>
    </source>
</evidence>
<dbReference type="Proteomes" id="UP000630660">
    <property type="component" value="Unassembled WGS sequence"/>
</dbReference>
<proteinExistence type="predicted"/>
<protein>
    <submittedName>
        <fullName evidence="1">Uncharacterized protein</fullName>
    </submittedName>
</protein>
<dbReference type="EMBL" id="WJKJ01000174">
    <property type="protein sequence ID" value="MBD3364646.1"/>
    <property type="molecule type" value="Genomic_DNA"/>
</dbReference>
<dbReference type="InterPro" id="IPR011042">
    <property type="entry name" value="6-blade_b-propeller_TolB-like"/>
</dbReference>
<accession>A0A9D5QD38</accession>
<dbReference type="Pfam" id="PF07676">
    <property type="entry name" value="PD40"/>
    <property type="match status" value="4"/>
</dbReference>
<organism evidence="1 2">
    <name type="scientific">candidate division WOR-3 bacterium</name>
    <dbReference type="NCBI Taxonomy" id="2052148"/>
    <lineage>
        <taxon>Bacteria</taxon>
        <taxon>Bacteria division WOR-3</taxon>
    </lineage>
</organism>
<dbReference type="InterPro" id="IPR011659">
    <property type="entry name" value="WD40"/>
</dbReference>
<sequence length="361" mass="41434">MYVIIVKGGVMRNLIIISILTCSTALAEGYWSDPVKLPEVINHTPMSDSFGNHYHARISPDGKELYYTIDVYAHFDDIFVARYNQETEEWDSVTRLSVNMDDIRRELSPSITADHSKLFWTAWERPGGYGAYDVWYAEWDSVAGDWGEPQNAGPNVNTPGYEFTCFIAPDGKTLYASSWWDADGEDIFKHTWEDTGWGPREQVFEKMHPWGDQYSPWISADGKWIYFSQCATPSYGGRSTFRSRWEGEYFGEPEWLGEPICLPGRYSFNDCPSLTPDGSRLYFASNRPDSNYQGQYIWYSDYINAVEEELEENSYNLDVFPVSKKETNISYSIQESQEVFCGVFDTVGNLVRILASEQQTG</sequence>
<dbReference type="SUPFAM" id="SSF82171">
    <property type="entry name" value="DPP6 N-terminal domain-like"/>
    <property type="match status" value="1"/>
</dbReference>
<dbReference type="Gene3D" id="2.120.10.30">
    <property type="entry name" value="TolB, C-terminal domain"/>
    <property type="match status" value="1"/>
</dbReference>
<name>A0A9D5QD38_UNCW3</name>